<dbReference type="EMBL" id="QMFY01000001">
    <property type="protein sequence ID" value="RAW03519.1"/>
    <property type="molecule type" value="Genomic_DNA"/>
</dbReference>
<protein>
    <submittedName>
        <fullName evidence="9">ABC transporter permease</fullName>
    </submittedName>
</protein>
<organism evidence="9 10">
    <name type="scientific">Pseudochryseolinea flava</name>
    <dbReference type="NCBI Taxonomy" id="2059302"/>
    <lineage>
        <taxon>Bacteria</taxon>
        <taxon>Pseudomonadati</taxon>
        <taxon>Bacteroidota</taxon>
        <taxon>Cytophagia</taxon>
        <taxon>Cytophagales</taxon>
        <taxon>Fulvivirgaceae</taxon>
        <taxon>Pseudochryseolinea</taxon>
    </lineage>
</organism>
<dbReference type="Pfam" id="PF12704">
    <property type="entry name" value="MacB_PCD"/>
    <property type="match status" value="2"/>
</dbReference>
<evidence type="ECO:0000256" key="3">
    <source>
        <dbReference type="ARBA" id="ARBA00022692"/>
    </source>
</evidence>
<evidence type="ECO:0000259" key="7">
    <source>
        <dbReference type="Pfam" id="PF02687"/>
    </source>
</evidence>
<dbReference type="InterPro" id="IPR003838">
    <property type="entry name" value="ABC3_permease_C"/>
</dbReference>
<dbReference type="OrthoDB" id="8740261at2"/>
<feature type="domain" description="MacB-like periplasmic core" evidence="8">
    <location>
        <begin position="452"/>
        <end position="613"/>
    </location>
</feature>
<dbReference type="PANTHER" id="PTHR30572">
    <property type="entry name" value="MEMBRANE COMPONENT OF TRANSPORTER-RELATED"/>
    <property type="match status" value="1"/>
</dbReference>
<evidence type="ECO:0000256" key="6">
    <source>
        <dbReference type="SAM" id="Phobius"/>
    </source>
</evidence>
<feature type="domain" description="ABC3 transporter permease C-terminal" evidence="7">
    <location>
        <begin position="689"/>
        <end position="797"/>
    </location>
</feature>
<evidence type="ECO:0000313" key="9">
    <source>
        <dbReference type="EMBL" id="RAW03519.1"/>
    </source>
</evidence>
<sequence>MLNNYFKISWRGMSRQKTYSAIKIGGFALGVAACLLIALFIREELSFEAHVPNKDRIFRVVEIYEGPETVDRDVHMPAPFGTVLGPDYPEIEMVARINPVELFGAGHNNIRPEDRVENTYEGGFVYADPELLQMMNTPFVYGNAKAALSKPLSLVITRKKADKYFPGENPIGKVMIVNNDKERALTIGGVVEDFPENTHLKFDFFVTLSGREFYPGEQTNWRASNYHTYVLLREGVDVHAFEKKLLMLKERHFLKPLKESGMADVEEALSHLSHKLQPLEDIYLNEMGVYPEGISHGDMRFIKLAGAIAVFILLIACINFVNLSTAKSSNRAKEVGLRKVVGSQRANIINQFLAESVMFAFLSFALGLVLARLFFGYFNWLVGKNLVFPWHEWWLIPSLVGGALIVGVIAGIYPAFYLSSFRPAQVLKRNVTSGTKNSALRSTLVVFQFATSIVLLIGTFIIYRQMQHILTTKIGFDKEQVLLVQGADQLGNQVRTFKDALKSDREIQHVTISDFLPVEGTKRDGNGFWNEGKRNVDHAIGAQFWRVDHDYIPTLGLKVVAGRNFSADIASDSSGIIINQAMVKELNLGPEPLGKRIQNRSVWTVIGVVEDFHYESLKQDIRPLSMTLGYSPSIMAVKMKTSDLHGAMDRITETWNKFAPDQPIRYTFLDDSFGMMYEDVLRMGQIFTTFAVLAIIVACLGLYGLSSFMVEQRKKEISIRLVLGASVQSVFRLLTQNFVILIVISFLIAAPLGWYIMKSWVLQFKQQAAIGADVYIYSGLIALVIALGTISYQAIHASLMRPAENLRSE</sequence>
<keyword evidence="10" id="KW-1185">Reference proteome</keyword>
<comment type="subcellular location">
    <subcellularLocation>
        <location evidence="1">Cell membrane</location>
        <topology evidence="1">Multi-pass membrane protein</topology>
    </subcellularLocation>
</comment>
<evidence type="ECO:0000256" key="5">
    <source>
        <dbReference type="ARBA" id="ARBA00023136"/>
    </source>
</evidence>
<feature type="transmembrane region" description="Helical" evidence="6">
    <location>
        <begin position="774"/>
        <end position="795"/>
    </location>
</feature>
<feature type="transmembrane region" description="Helical" evidence="6">
    <location>
        <begin position="686"/>
        <end position="705"/>
    </location>
</feature>
<dbReference type="Proteomes" id="UP000251889">
    <property type="component" value="Unassembled WGS sequence"/>
</dbReference>
<evidence type="ECO:0000256" key="4">
    <source>
        <dbReference type="ARBA" id="ARBA00022989"/>
    </source>
</evidence>
<keyword evidence="4 6" id="KW-1133">Transmembrane helix</keyword>
<dbReference type="PANTHER" id="PTHR30572:SF18">
    <property type="entry name" value="ABC-TYPE MACROLIDE FAMILY EXPORT SYSTEM PERMEASE COMPONENT 2"/>
    <property type="match status" value="1"/>
</dbReference>
<evidence type="ECO:0000259" key="8">
    <source>
        <dbReference type="Pfam" id="PF12704"/>
    </source>
</evidence>
<dbReference type="GO" id="GO:0022857">
    <property type="term" value="F:transmembrane transporter activity"/>
    <property type="evidence" value="ECO:0007669"/>
    <property type="project" value="TreeGrafter"/>
</dbReference>
<feature type="domain" description="ABC3 transporter permease C-terminal" evidence="7">
    <location>
        <begin position="307"/>
        <end position="420"/>
    </location>
</feature>
<feature type="transmembrane region" description="Helical" evidence="6">
    <location>
        <begin position="304"/>
        <end position="323"/>
    </location>
</feature>
<name>A0A364YB62_9BACT</name>
<feature type="transmembrane region" description="Helical" evidence="6">
    <location>
        <begin position="352"/>
        <end position="375"/>
    </location>
</feature>
<feature type="transmembrane region" description="Helical" evidence="6">
    <location>
        <begin position="439"/>
        <end position="463"/>
    </location>
</feature>
<accession>A0A364YB62</accession>
<feature type="transmembrane region" description="Helical" evidence="6">
    <location>
        <begin position="21"/>
        <end position="41"/>
    </location>
</feature>
<dbReference type="GO" id="GO:0005886">
    <property type="term" value="C:plasma membrane"/>
    <property type="evidence" value="ECO:0007669"/>
    <property type="project" value="UniProtKB-SubCell"/>
</dbReference>
<evidence type="ECO:0000313" key="10">
    <source>
        <dbReference type="Proteomes" id="UP000251889"/>
    </source>
</evidence>
<feature type="transmembrane region" description="Helical" evidence="6">
    <location>
        <begin position="740"/>
        <end position="762"/>
    </location>
</feature>
<dbReference type="InterPro" id="IPR050250">
    <property type="entry name" value="Macrolide_Exporter_MacB"/>
</dbReference>
<keyword evidence="3 6" id="KW-0812">Transmembrane</keyword>
<dbReference type="InterPro" id="IPR025857">
    <property type="entry name" value="MacB_PCD"/>
</dbReference>
<feature type="domain" description="MacB-like periplasmic core" evidence="8">
    <location>
        <begin position="21"/>
        <end position="245"/>
    </location>
</feature>
<feature type="transmembrane region" description="Helical" evidence="6">
    <location>
        <begin position="395"/>
        <end position="418"/>
    </location>
</feature>
<keyword evidence="5 6" id="KW-0472">Membrane</keyword>
<reference evidence="9 10" key="1">
    <citation type="submission" date="2018-06" db="EMBL/GenBank/DDBJ databases">
        <title>Chryseolinea flavus sp. nov., a member of the phylum Bacteroidetes isolated from soil.</title>
        <authorList>
            <person name="Li Y."/>
            <person name="Wang J."/>
        </authorList>
    </citation>
    <scope>NUCLEOTIDE SEQUENCE [LARGE SCALE GENOMIC DNA]</scope>
    <source>
        <strain evidence="9 10">SDU1-6</strain>
    </source>
</reference>
<evidence type="ECO:0000256" key="2">
    <source>
        <dbReference type="ARBA" id="ARBA00022475"/>
    </source>
</evidence>
<comment type="caution">
    <text evidence="9">The sequence shown here is derived from an EMBL/GenBank/DDBJ whole genome shotgun (WGS) entry which is preliminary data.</text>
</comment>
<gene>
    <name evidence="9" type="ORF">DQQ10_02250</name>
</gene>
<keyword evidence="2" id="KW-1003">Cell membrane</keyword>
<dbReference type="Pfam" id="PF02687">
    <property type="entry name" value="FtsX"/>
    <property type="match status" value="2"/>
</dbReference>
<evidence type="ECO:0000256" key="1">
    <source>
        <dbReference type="ARBA" id="ARBA00004651"/>
    </source>
</evidence>
<dbReference type="PROSITE" id="PS51257">
    <property type="entry name" value="PROKAR_LIPOPROTEIN"/>
    <property type="match status" value="1"/>
</dbReference>
<dbReference type="AlphaFoldDB" id="A0A364YB62"/>
<proteinExistence type="predicted"/>